<evidence type="ECO:0000256" key="4">
    <source>
        <dbReference type="ARBA" id="ARBA00023136"/>
    </source>
</evidence>
<dbReference type="OrthoDB" id="5421146at2"/>
<evidence type="ECO:0000256" key="1">
    <source>
        <dbReference type="ARBA" id="ARBA00004141"/>
    </source>
</evidence>
<comment type="caution">
    <text evidence="6">The sequence shown here is derived from an EMBL/GenBank/DDBJ whole genome shotgun (WGS) entry which is preliminary data.</text>
</comment>
<keyword evidence="2 5" id="KW-0812">Transmembrane</keyword>
<keyword evidence="7" id="KW-1185">Reference proteome</keyword>
<evidence type="ECO:0000256" key="5">
    <source>
        <dbReference type="SAM" id="Phobius"/>
    </source>
</evidence>
<feature type="transmembrane region" description="Helical" evidence="5">
    <location>
        <begin position="65"/>
        <end position="93"/>
    </location>
</feature>
<protein>
    <recommendedName>
        <fullName evidence="8">Cysteine biosynthesis protein</fullName>
    </recommendedName>
</protein>
<name>A0A2U2J462_9SPHN</name>
<comment type="subcellular location">
    <subcellularLocation>
        <location evidence="1">Membrane</location>
        <topology evidence="1">Multi-pass membrane protein</topology>
    </subcellularLocation>
</comment>
<dbReference type="InterPro" id="IPR059112">
    <property type="entry name" value="CysZ/EI24"/>
</dbReference>
<dbReference type="AlphaFoldDB" id="A0A2U2J462"/>
<organism evidence="6 7">
    <name type="scientific">Allosphingosinicella humi</name>
    <dbReference type="NCBI Taxonomy" id="2068657"/>
    <lineage>
        <taxon>Bacteria</taxon>
        <taxon>Pseudomonadati</taxon>
        <taxon>Pseudomonadota</taxon>
        <taxon>Alphaproteobacteria</taxon>
        <taxon>Sphingomonadales</taxon>
        <taxon>Sphingomonadaceae</taxon>
        <taxon>Allosphingosinicella</taxon>
    </lineage>
</organism>
<evidence type="ECO:0008006" key="8">
    <source>
        <dbReference type="Google" id="ProtNLM"/>
    </source>
</evidence>
<sequence length="230" mass="24403">MFAALPLALAQFGDPRIRRVLLKSLLLTLALFGLAGGLLAWLLIGSNPCGIGPLDYRCEIGTATGAAASVVLGVLGLWFLFPAIAIGVIGLFADEVVEAVEARHYPAAAASGRNPSIGRSLSLGLRSAGRLILWNLLALPFYLLLMVTGIGPFILFFVINAIALGRDLGEMVAVRHLEGDALRRWLSRSRFRRLLLGLGAAVLFAIPFVNLLAPVLGAAVATHLYHSETA</sequence>
<evidence type="ECO:0000313" key="6">
    <source>
        <dbReference type="EMBL" id="PWG03139.1"/>
    </source>
</evidence>
<keyword evidence="4 5" id="KW-0472">Membrane</keyword>
<feature type="transmembrane region" description="Helical" evidence="5">
    <location>
        <begin position="25"/>
        <end position="44"/>
    </location>
</feature>
<evidence type="ECO:0000313" key="7">
    <source>
        <dbReference type="Proteomes" id="UP000245916"/>
    </source>
</evidence>
<dbReference type="EMBL" id="QFFF01000001">
    <property type="protein sequence ID" value="PWG03139.1"/>
    <property type="molecule type" value="Genomic_DNA"/>
</dbReference>
<dbReference type="Pfam" id="PF07264">
    <property type="entry name" value="EI24"/>
    <property type="match status" value="1"/>
</dbReference>
<feature type="transmembrane region" description="Helical" evidence="5">
    <location>
        <begin position="194"/>
        <end position="221"/>
    </location>
</feature>
<dbReference type="Proteomes" id="UP000245916">
    <property type="component" value="Unassembled WGS sequence"/>
</dbReference>
<feature type="transmembrane region" description="Helical" evidence="5">
    <location>
        <begin position="141"/>
        <end position="165"/>
    </location>
</feature>
<keyword evidence="3 5" id="KW-1133">Transmembrane helix</keyword>
<evidence type="ECO:0000256" key="2">
    <source>
        <dbReference type="ARBA" id="ARBA00022692"/>
    </source>
</evidence>
<proteinExistence type="predicted"/>
<reference evidence="6 7" key="1">
    <citation type="submission" date="2018-05" db="EMBL/GenBank/DDBJ databases">
        <title>Genome of Sphingosinicella humi QZX222.</title>
        <authorList>
            <person name="Qiao Z."/>
            <person name="Wang G."/>
        </authorList>
    </citation>
    <scope>NUCLEOTIDE SEQUENCE [LARGE SCALE GENOMIC DNA]</scope>
    <source>
        <strain evidence="6 7">QZX222</strain>
    </source>
</reference>
<gene>
    <name evidence="6" type="ORF">DF286_09890</name>
</gene>
<evidence type="ECO:0000256" key="3">
    <source>
        <dbReference type="ARBA" id="ARBA00022989"/>
    </source>
</evidence>
<accession>A0A2U2J462</accession>